<gene>
    <name evidence="1" type="ORF">M9Y10_006719</name>
</gene>
<accession>A0ABR2JH34</accession>
<comment type="caution">
    <text evidence="1">The sequence shown here is derived from an EMBL/GenBank/DDBJ whole genome shotgun (WGS) entry which is preliminary data.</text>
</comment>
<reference evidence="1 2" key="1">
    <citation type="submission" date="2024-04" db="EMBL/GenBank/DDBJ databases">
        <title>Tritrichomonas musculus Genome.</title>
        <authorList>
            <person name="Alves-Ferreira E."/>
            <person name="Grigg M."/>
            <person name="Lorenzi H."/>
            <person name="Galac M."/>
        </authorList>
    </citation>
    <scope>NUCLEOTIDE SEQUENCE [LARGE SCALE GENOMIC DNA]</scope>
    <source>
        <strain evidence="1 2">EAF2021</strain>
    </source>
</reference>
<dbReference type="Proteomes" id="UP001470230">
    <property type="component" value="Unassembled WGS sequence"/>
</dbReference>
<evidence type="ECO:0000313" key="1">
    <source>
        <dbReference type="EMBL" id="KAK8876505.1"/>
    </source>
</evidence>
<sequence length="58" mass="6486">MIRKYAFNNTSIKSLKIPTKLKDIGPNYDGRLGIGRGRSEAAEFTEISSLSEHKVISF</sequence>
<dbReference type="EMBL" id="JAPFFF010000012">
    <property type="protein sequence ID" value="KAK8876505.1"/>
    <property type="molecule type" value="Genomic_DNA"/>
</dbReference>
<proteinExistence type="predicted"/>
<keyword evidence="2" id="KW-1185">Reference proteome</keyword>
<organism evidence="1 2">
    <name type="scientific">Tritrichomonas musculus</name>
    <dbReference type="NCBI Taxonomy" id="1915356"/>
    <lineage>
        <taxon>Eukaryota</taxon>
        <taxon>Metamonada</taxon>
        <taxon>Parabasalia</taxon>
        <taxon>Tritrichomonadida</taxon>
        <taxon>Tritrichomonadidae</taxon>
        <taxon>Tritrichomonas</taxon>
    </lineage>
</organism>
<name>A0ABR2JH34_9EUKA</name>
<protein>
    <submittedName>
        <fullName evidence="1">Uncharacterized protein</fullName>
    </submittedName>
</protein>
<evidence type="ECO:0000313" key="2">
    <source>
        <dbReference type="Proteomes" id="UP001470230"/>
    </source>
</evidence>